<dbReference type="AlphaFoldDB" id="A0A2R6RY60"/>
<name>A0A2R6RY60_ACTCC</name>
<evidence type="ECO:0000313" key="4">
    <source>
        <dbReference type="Proteomes" id="UP000241394"/>
    </source>
</evidence>
<keyword evidence="1" id="KW-0812">Transmembrane</keyword>
<dbReference type="PANTHER" id="PTHR34658:SF2">
    <property type="entry name" value="OS01G0151800 PROTEIN"/>
    <property type="match status" value="1"/>
</dbReference>
<keyword evidence="2" id="KW-0732">Signal</keyword>
<dbReference type="PANTHER" id="PTHR34658">
    <property type="entry name" value="OS01G0151800 PROTEIN"/>
    <property type="match status" value="1"/>
</dbReference>
<evidence type="ECO:0000313" key="3">
    <source>
        <dbReference type="EMBL" id="PSS34966.1"/>
    </source>
</evidence>
<dbReference type="Gramene" id="PSS34966">
    <property type="protein sequence ID" value="PSS34966"/>
    <property type="gene ID" value="CEY00_Acc02176"/>
</dbReference>
<comment type="caution">
    <text evidence="3">The sequence shown here is derived from an EMBL/GenBank/DDBJ whole genome shotgun (WGS) entry which is preliminary data.</text>
</comment>
<accession>A0A2R6RY60</accession>
<gene>
    <name evidence="3" type="ORF">CEY00_Acc02176</name>
</gene>
<evidence type="ECO:0000256" key="2">
    <source>
        <dbReference type="SAM" id="SignalP"/>
    </source>
</evidence>
<reference evidence="4" key="2">
    <citation type="journal article" date="2018" name="BMC Genomics">
        <title>A manually annotated Actinidia chinensis var. chinensis (kiwifruit) genome highlights the challenges associated with draft genomes and gene prediction in plants.</title>
        <authorList>
            <person name="Pilkington S.M."/>
            <person name="Crowhurst R."/>
            <person name="Hilario E."/>
            <person name="Nardozza S."/>
            <person name="Fraser L."/>
            <person name="Peng Y."/>
            <person name="Gunaseelan K."/>
            <person name="Simpson R."/>
            <person name="Tahir J."/>
            <person name="Deroles S.C."/>
            <person name="Templeton K."/>
            <person name="Luo Z."/>
            <person name="Davy M."/>
            <person name="Cheng C."/>
            <person name="McNeilage M."/>
            <person name="Scaglione D."/>
            <person name="Liu Y."/>
            <person name="Zhang Q."/>
            <person name="Datson P."/>
            <person name="De Silva N."/>
            <person name="Gardiner S.E."/>
            <person name="Bassett H."/>
            <person name="Chagne D."/>
            <person name="McCallum J."/>
            <person name="Dzierzon H."/>
            <person name="Deng C."/>
            <person name="Wang Y.Y."/>
            <person name="Barron L."/>
            <person name="Manako K."/>
            <person name="Bowen J."/>
            <person name="Foster T.M."/>
            <person name="Erridge Z.A."/>
            <person name="Tiffin H."/>
            <person name="Waite C.N."/>
            <person name="Davies K.M."/>
            <person name="Grierson E.P."/>
            <person name="Laing W.A."/>
            <person name="Kirk R."/>
            <person name="Chen X."/>
            <person name="Wood M."/>
            <person name="Montefiori M."/>
            <person name="Brummell D.A."/>
            <person name="Schwinn K.E."/>
            <person name="Catanach A."/>
            <person name="Fullerton C."/>
            <person name="Li D."/>
            <person name="Meiyalaghan S."/>
            <person name="Nieuwenhuizen N."/>
            <person name="Read N."/>
            <person name="Prakash R."/>
            <person name="Hunter D."/>
            <person name="Zhang H."/>
            <person name="McKenzie M."/>
            <person name="Knabel M."/>
            <person name="Harris A."/>
            <person name="Allan A.C."/>
            <person name="Gleave A."/>
            <person name="Chen A."/>
            <person name="Janssen B.J."/>
            <person name="Plunkett B."/>
            <person name="Ampomah-Dwamena C."/>
            <person name="Voogd C."/>
            <person name="Leif D."/>
            <person name="Lafferty D."/>
            <person name="Souleyre E.J.F."/>
            <person name="Varkonyi-Gasic E."/>
            <person name="Gambi F."/>
            <person name="Hanley J."/>
            <person name="Yao J.L."/>
            <person name="Cheung J."/>
            <person name="David K.M."/>
            <person name="Warren B."/>
            <person name="Marsh K."/>
            <person name="Snowden K.C."/>
            <person name="Lin-Wang K."/>
            <person name="Brian L."/>
            <person name="Martinez-Sanchez M."/>
            <person name="Wang M."/>
            <person name="Ileperuma N."/>
            <person name="Macnee N."/>
            <person name="Campin R."/>
            <person name="McAtee P."/>
            <person name="Drummond R.S.M."/>
            <person name="Espley R.V."/>
            <person name="Ireland H.S."/>
            <person name="Wu R."/>
            <person name="Atkinson R.G."/>
            <person name="Karunairetnam S."/>
            <person name="Bulley S."/>
            <person name="Chunkath S."/>
            <person name="Hanley Z."/>
            <person name="Storey R."/>
            <person name="Thrimawithana A.H."/>
            <person name="Thomson S."/>
            <person name="David C."/>
            <person name="Testolin R."/>
            <person name="Huang H."/>
            <person name="Hellens R.P."/>
            <person name="Schaffer R.J."/>
        </authorList>
    </citation>
    <scope>NUCLEOTIDE SEQUENCE [LARGE SCALE GENOMIC DNA]</scope>
    <source>
        <strain evidence="4">cv. Red5</strain>
    </source>
</reference>
<dbReference type="EMBL" id="NKQK01000002">
    <property type="protein sequence ID" value="PSS34966.1"/>
    <property type="molecule type" value="Genomic_DNA"/>
</dbReference>
<protein>
    <submittedName>
        <fullName evidence="3">Topoisomerase I damage affected protein</fullName>
    </submittedName>
</protein>
<keyword evidence="4" id="KW-1185">Reference proteome</keyword>
<dbReference type="OrthoDB" id="1921102at2759"/>
<proteinExistence type="predicted"/>
<reference evidence="3 4" key="1">
    <citation type="submission" date="2017-07" db="EMBL/GenBank/DDBJ databases">
        <title>An improved, manually edited Actinidia chinensis var. chinensis (kiwifruit) genome highlights the challenges associated with draft genomes and gene prediction in plants.</title>
        <authorList>
            <person name="Pilkington S."/>
            <person name="Crowhurst R."/>
            <person name="Hilario E."/>
            <person name="Nardozza S."/>
            <person name="Fraser L."/>
            <person name="Peng Y."/>
            <person name="Gunaseelan K."/>
            <person name="Simpson R."/>
            <person name="Tahir J."/>
            <person name="Deroles S."/>
            <person name="Templeton K."/>
            <person name="Luo Z."/>
            <person name="Davy M."/>
            <person name="Cheng C."/>
            <person name="Mcneilage M."/>
            <person name="Scaglione D."/>
            <person name="Liu Y."/>
            <person name="Zhang Q."/>
            <person name="Datson P."/>
            <person name="De Silva N."/>
            <person name="Gardiner S."/>
            <person name="Bassett H."/>
            <person name="Chagne D."/>
            <person name="Mccallum J."/>
            <person name="Dzierzon H."/>
            <person name="Deng C."/>
            <person name="Wang Y.-Y."/>
            <person name="Barron N."/>
            <person name="Manako K."/>
            <person name="Bowen J."/>
            <person name="Foster T."/>
            <person name="Erridge Z."/>
            <person name="Tiffin H."/>
            <person name="Waite C."/>
            <person name="Davies K."/>
            <person name="Grierson E."/>
            <person name="Laing W."/>
            <person name="Kirk R."/>
            <person name="Chen X."/>
            <person name="Wood M."/>
            <person name="Montefiori M."/>
            <person name="Brummell D."/>
            <person name="Schwinn K."/>
            <person name="Catanach A."/>
            <person name="Fullerton C."/>
            <person name="Li D."/>
            <person name="Meiyalaghan S."/>
            <person name="Nieuwenhuizen N."/>
            <person name="Read N."/>
            <person name="Prakash R."/>
            <person name="Hunter D."/>
            <person name="Zhang H."/>
            <person name="Mckenzie M."/>
            <person name="Knabel M."/>
            <person name="Harris A."/>
            <person name="Allan A."/>
            <person name="Chen A."/>
            <person name="Janssen B."/>
            <person name="Plunkett B."/>
            <person name="Dwamena C."/>
            <person name="Voogd C."/>
            <person name="Leif D."/>
            <person name="Lafferty D."/>
            <person name="Souleyre E."/>
            <person name="Varkonyi-Gasic E."/>
            <person name="Gambi F."/>
            <person name="Hanley J."/>
            <person name="Yao J.-L."/>
            <person name="Cheung J."/>
            <person name="David K."/>
            <person name="Warren B."/>
            <person name="Marsh K."/>
            <person name="Snowden K."/>
            <person name="Lin-Wang K."/>
            <person name="Brian L."/>
            <person name="Martinez-Sanchez M."/>
            <person name="Wang M."/>
            <person name="Ileperuma N."/>
            <person name="Macnee N."/>
            <person name="Campin R."/>
            <person name="Mcatee P."/>
            <person name="Drummond R."/>
            <person name="Espley R."/>
            <person name="Ireland H."/>
            <person name="Wu R."/>
            <person name="Atkinson R."/>
            <person name="Karunairetnam S."/>
            <person name="Bulley S."/>
            <person name="Chunkath S."/>
            <person name="Hanley Z."/>
            <person name="Storey R."/>
            <person name="Thrimawithana A."/>
            <person name="Thomson S."/>
            <person name="David C."/>
            <person name="Testolin R."/>
        </authorList>
    </citation>
    <scope>NUCLEOTIDE SEQUENCE [LARGE SCALE GENOMIC DNA]</scope>
    <source>
        <strain evidence="4">cv. Red5</strain>
        <tissue evidence="3">Young leaf</tissue>
    </source>
</reference>
<keyword evidence="1" id="KW-1133">Transmembrane helix</keyword>
<organism evidence="3 4">
    <name type="scientific">Actinidia chinensis var. chinensis</name>
    <name type="common">Chinese soft-hair kiwi</name>
    <dbReference type="NCBI Taxonomy" id="1590841"/>
    <lineage>
        <taxon>Eukaryota</taxon>
        <taxon>Viridiplantae</taxon>
        <taxon>Streptophyta</taxon>
        <taxon>Embryophyta</taxon>
        <taxon>Tracheophyta</taxon>
        <taxon>Spermatophyta</taxon>
        <taxon>Magnoliopsida</taxon>
        <taxon>eudicotyledons</taxon>
        <taxon>Gunneridae</taxon>
        <taxon>Pentapetalae</taxon>
        <taxon>asterids</taxon>
        <taxon>Ericales</taxon>
        <taxon>Actinidiaceae</taxon>
        <taxon>Actinidia</taxon>
    </lineage>
</organism>
<dbReference type="STRING" id="1590841.A0A2R6RY60"/>
<evidence type="ECO:0000256" key="1">
    <source>
        <dbReference type="SAM" id="Phobius"/>
    </source>
</evidence>
<dbReference type="GO" id="GO:0016853">
    <property type="term" value="F:isomerase activity"/>
    <property type="evidence" value="ECO:0007669"/>
    <property type="project" value="UniProtKB-KW"/>
</dbReference>
<feature type="transmembrane region" description="Helical" evidence="1">
    <location>
        <begin position="59"/>
        <end position="79"/>
    </location>
</feature>
<feature type="chain" id="PRO_5015309044" evidence="2">
    <location>
        <begin position="23"/>
        <end position="89"/>
    </location>
</feature>
<keyword evidence="3" id="KW-0413">Isomerase</keyword>
<sequence length="89" mass="9489">MMTVTSLALEIAFVLVISPTSAFSKACETAGAVRVPIDVPEEVLCFPAHLFQRSKVDLLVSPIFLAVIVAGSAYVVRLLGILEVDDDAQ</sequence>
<keyword evidence="1" id="KW-0472">Membrane</keyword>
<feature type="signal peptide" evidence="2">
    <location>
        <begin position="1"/>
        <end position="22"/>
    </location>
</feature>
<dbReference type="OMA" id="KSRMDYF"/>
<dbReference type="Proteomes" id="UP000241394">
    <property type="component" value="Chromosome LG2"/>
</dbReference>
<dbReference type="InParanoid" id="A0A2R6RY60"/>